<evidence type="ECO:0000313" key="2">
    <source>
        <dbReference type="EMBL" id="GAA1655431.1"/>
    </source>
</evidence>
<evidence type="ECO:0000313" key="3">
    <source>
        <dbReference type="Proteomes" id="UP001501319"/>
    </source>
</evidence>
<dbReference type="EMBL" id="BAAANE010000010">
    <property type="protein sequence ID" value="GAA1655431.1"/>
    <property type="molecule type" value="Genomic_DNA"/>
</dbReference>
<reference evidence="2 3" key="1">
    <citation type="journal article" date="2019" name="Int. J. Syst. Evol. Microbiol.">
        <title>The Global Catalogue of Microorganisms (GCM) 10K type strain sequencing project: providing services to taxonomists for standard genome sequencing and annotation.</title>
        <authorList>
            <consortium name="The Broad Institute Genomics Platform"/>
            <consortium name="The Broad Institute Genome Sequencing Center for Infectious Disease"/>
            <person name="Wu L."/>
            <person name="Ma J."/>
        </authorList>
    </citation>
    <scope>NUCLEOTIDE SEQUENCE [LARGE SCALE GENOMIC DNA]</scope>
    <source>
        <strain evidence="2 3">JCM 14306</strain>
    </source>
</reference>
<comment type="caution">
    <text evidence="2">The sequence shown here is derived from an EMBL/GenBank/DDBJ whole genome shotgun (WGS) entry which is preliminary data.</text>
</comment>
<keyword evidence="3" id="KW-1185">Reference proteome</keyword>
<keyword evidence="1" id="KW-1133">Transmembrane helix</keyword>
<gene>
    <name evidence="2" type="ORF">GCM10009744_54880</name>
</gene>
<feature type="transmembrane region" description="Helical" evidence="1">
    <location>
        <begin position="66"/>
        <end position="93"/>
    </location>
</feature>
<keyword evidence="1" id="KW-0472">Membrane</keyword>
<name>A0ABN2FP04_9ACTN</name>
<organism evidence="2 3">
    <name type="scientific">Kribbella alba</name>
    <dbReference type="NCBI Taxonomy" id="190197"/>
    <lineage>
        <taxon>Bacteria</taxon>
        <taxon>Bacillati</taxon>
        <taxon>Actinomycetota</taxon>
        <taxon>Actinomycetes</taxon>
        <taxon>Propionibacteriales</taxon>
        <taxon>Kribbellaceae</taxon>
        <taxon>Kribbella</taxon>
    </lineage>
</organism>
<protein>
    <recommendedName>
        <fullName evidence="4">Heme A synthase</fullName>
    </recommendedName>
</protein>
<feature type="transmembrane region" description="Helical" evidence="1">
    <location>
        <begin position="105"/>
        <end position="124"/>
    </location>
</feature>
<feature type="transmembrane region" description="Helical" evidence="1">
    <location>
        <begin position="21"/>
        <end position="46"/>
    </location>
</feature>
<proteinExistence type="predicted"/>
<dbReference type="Proteomes" id="UP001501319">
    <property type="component" value="Unassembled WGS sequence"/>
</dbReference>
<evidence type="ECO:0008006" key="4">
    <source>
        <dbReference type="Google" id="ProtNLM"/>
    </source>
</evidence>
<sequence length="127" mass="13743">MDTDKSAKRAERYRDQDQLRTSNSVVVFLGWIAASLVVFGVAVALASDQQPFGCDSGDWCFSDRELLLFLGWIFGLYILLAQLILGLAVTALLNRLKLSSFATGTTGFFTTAAGIALVLAYLALGSR</sequence>
<dbReference type="RefSeq" id="WP_344115137.1">
    <property type="nucleotide sequence ID" value="NZ_BAAANE010000010.1"/>
</dbReference>
<accession>A0ABN2FP04</accession>
<evidence type="ECO:0000256" key="1">
    <source>
        <dbReference type="SAM" id="Phobius"/>
    </source>
</evidence>
<keyword evidence="1" id="KW-0812">Transmembrane</keyword>